<dbReference type="AlphaFoldDB" id="A0A165IBJ4"/>
<evidence type="ECO:0000313" key="3">
    <source>
        <dbReference type="Proteomes" id="UP000076871"/>
    </source>
</evidence>
<dbReference type="RefSeq" id="XP_040770361.1">
    <property type="nucleotide sequence ID" value="XM_040911814.1"/>
</dbReference>
<gene>
    <name evidence="2" type="ORF">LAESUDRAFT_753891</name>
</gene>
<reference evidence="2 3" key="1">
    <citation type="journal article" date="2016" name="Mol. Biol. Evol.">
        <title>Comparative Genomics of Early-Diverging Mushroom-Forming Fungi Provides Insights into the Origins of Lignocellulose Decay Capabilities.</title>
        <authorList>
            <person name="Nagy L.G."/>
            <person name="Riley R."/>
            <person name="Tritt A."/>
            <person name="Adam C."/>
            <person name="Daum C."/>
            <person name="Floudas D."/>
            <person name="Sun H."/>
            <person name="Yadav J.S."/>
            <person name="Pangilinan J."/>
            <person name="Larsson K.H."/>
            <person name="Matsuura K."/>
            <person name="Barry K."/>
            <person name="Labutti K."/>
            <person name="Kuo R."/>
            <person name="Ohm R.A."/>
            <person name="Bhattacharya S.S."/>
            <person name="Shirouzu T."/>
            <person name="Yoshinaga Y."/>
            <person name="Martin F.M."/>
            <person name="Grigoriev I.V."/>
            <person name="Hibbett D.S."/>
        </authorList>
    </citation>
    <scope>NUCLEOTIDE SEQUENCE [LARGE SCALE GENOMIC DNA]</scope>
    <source>
        <strain evidence="2 3">93-53</strain>
    </source>
</reference>
<proteinExistence type="predicted"/>
<protein>
    <submittedName>
        <fullName evidence="2">Uncharacterized protein</fullName>
    </submittedName>
</protein>
<feature type="region of interest" description="Disordered" evidence="1">
    <location>
        <begin position="155"/>
        <end position="174"/>
    </location>
</feature>
<sequence>MSCTLNTTPDEPGSAYTLQIHQFLLFLEAPSVEHVHVLTRSCPAVVEWNEWRRRVLSLLKLADTAHLELAWSRMQVPPTGTFGWVSELRALITSPLSHDHQSVSALLDQLLSLPPQSLNDVFHPNVPPSGAVIPTSSCTGQPSLAIHAPALELQDNDPDHMLHSEDFAGDDGQF</sequence>
<keyword evidence="3" id="KW-1185">Reference proteome</keyword>
<name>A0A165IBJ4_9APHY</name>
<dbReference type="InParanoid" id="A0A165IBJ4"/>
<dbReference type="GeneID" id="63828842"/>
<dbReference type="Proteomes" id="UP000076871">
    <property type="component" value="Unassembled WGS sequence"/>
</dbReference>
<feature type="compositionally biased region" description="Basic and acidic residues" evidence="1">
    <location>
        <begin position="157"/>
        <end position="166"/>
    </location>
</feature>
<dbReference type="EMBL" id="KV427605">
    <property type="protein sequence ID" value="KZT12851.1"/>
    <property type="molecule type" value="Genomic_DNA"/>
</dbReference>
<evidence type="ECO:0000313" key="2">
    <source>
        <dbReference type="EMBL" id="KZT12851.1"/>
    </source>
</evidence>
<organism evidence="2 3">
    <name type="scientific">Laetiporus sulphureus 93-53</name>
    <dbReference type="NCBI Taxonomy" id="1314785"/>
    <lineage>
        <taxon>Eukaryota</taxon>
        <taxon>Fungi</taxon>
        <taxon>Dikarya</taxon>
        <taxon>Basidiomycota</taxon>
        <taxon>Agaricomycotina</taxon>
        <taxon>Agaricomycetes</taxon>
        <taxon>Polyporales</taxon>
        <taxon>Laetiporus</taxon>
    </lineage>
</organism>
<evidence type="ECO:0000256" key="1">
    <source>
        <dbReference type="SAM" id="MobiDB-lite"/>
    </source>
</evidence>
<accession>A0A165IBJ4</accession>